<dbReference type="Gene3D" id="3.10.50.40">
    <property type="match status" value="2"/>
</dbReference>
<dbReference type="InterPro" id="IPR000297">
    <property type="entry name" value="PPIase_PpiC"/>
</dbReference>
<dbReference type="SUPFAM" id="SSF109998">
    <property type="entry name" value="Triger factor/SurA peptide-binding domain-like"/>
    <property type="match status" value="1"/>
</dbReference>
<reference evidence="4 5" key="1">
    <citation type="submission" date="2017-10" db="EMBL/GenBank/DDBJ databases">
        <title>Draft genome of Longibacter Salinarum.</title>
        <authorList>
            <person name="Goh K.M."/>
            <person name="Shamsir M.S."/>
            <person name="Lim S.W."/>
        </authorList>
    </citation>
    <scope>NUCLEOTIDE SEQUENCE [LARGE SCALE GENOMIC DNA]</scope>
    <source>
        <strain evidence="4 5">KCTC 52045</strain>
    </source>
</reference>
<feature type="domain" description="PpiC" evidence="3">
    <location>
        <begin position="268"/>
        <end position="370"/>
    </location>
</feature>
<dbReference type="Pfam" id="PF13616">
    <property type="entry name" value="Rotamase_3"/>
    <property type="match status" value="1"/>
</dbReference>
<gene>
    <name evidence="4" type="ORF">CRI94_02195</name>
</gene>
<evidence type="ECO:0000313" key="4">
    <source>
        <dbReference type="EMBL" id="PEN15121.1"/>
    </source>
</evidence>
<protein>
    <submittedName>
        <fullName evidence="4">Peptidylprolyl isomerase</fullName>
    </submittedName>
</protein>
<keyword evidence="1 4" id="KW-0413">Isomerase</keyword>
<feature type="domain" description="PpiC" evidence="3">
    <location>
        <begin position="156"/>
        <end position="263"/>
    </location>
</feature>
<dbReference type="InterPro" id="IPR027304">
    <property type="entry name" value="Trigger_fact/SurA_dom_sf"/>
</dbReference>
<keyword evidence="5" id="KW-1185">Reference proteome</keyword>
<dbReference type="RefSeq" id="WP_098074020.1">
    <property type="nucleotide sequence ID" value="NZ_PDEQ01000001.1"/>
</dbReference>
<dbReference type="EMBL" id="PDEQ01000001">
    <property type="protein sequence ID" value="PEN15121.1"/>
    <property type="molecule type" value="Genomic_DNA"/>
</dbReference>
<proteinExistence type="predicted"/>
<dbReference type="PANTHER" id="PTHR47245">
    <property type="entry name" value="PEPTIDYLPROLYL ISOMERASE"/>
    <property type="match status" value="1"/>
</dbReference>
<dbReference type="GO" id="GO:0003755">
    <property type="term" value="F:peptidyl-prolyl cis-trans isomerase activity"/>
    <property type="evidence" value="ECO:0007669"/>
    <property type="project" value="UniProtKB-KW"/>
</dbReference>
<feature type="region of interest" description="Disordered" evidence="2">
    <location>
        <begin position="71"/>
        <end position="95"/>
    </location>
</feature>
<evidence type="ECO:0000256" key="2">
    <source>
        <dbReference type="SAM" id="MobiDB-lite"/>
    </source>
</evidence>
<dbReference type="SUPFAM" id="SSF54534">
    <property type="entry name" value="FKBP-like"/>
    <property type="match status" value="2"/>
</dbReference>
<dbReference type="PANTHER" id="PTHR47245:SF2">
    <property type="entry name" value="PEPTIDYL-PROLYL CIS-TRANS ISOMERASE HP_0175-RELATED"/>
    <property type="match status" value="1"/>
</dbReference>
<organism evidence="4 5">
    <name type="scientific">Longibacter salinarum</name>
    <dbReference type="NCBI Taxonomy" id="1850348"/>
    <lineage>
        <taxon>Bacteria</taxon>
        <taxon>Pseudomonadati</taxon>
        <taxon>Rhodothermota</taxon>
        <taxon>Rhodothermia</taxon>
        <taxon>Rhodothermales</taxon>
        <taxon>Salisaetaceae</taxon>
        <taxon>Longibacter</taxon>
    </lineage>
</organism>
<name>A0A2A8D2M2_9BACT</name>
<evidence type="ECO:0000256" key="1">
    <source>
        <dbReference type="PROSITE-ProRule" id="PRU00278"/>
    </source>
</evidence>
<dbReference type="AlphaFoldDB" id="A0A2A8D2M2"/>
<dbReference type="Proteomes" id="UP000220102">
    <property type="component" value="Unassembled WGS sequence"/>
</dbReference>
<dbReference type="OrthoDB" id="14196at2"/>
<dbReference type="InterPro" id="IPR023058">
    <property type="entry name" value="PPIase_PpiC_CS"/>
</dbReference>
<dbReference type="PROSITE" id="PS50198">
    <property type="entry name" value="PPIC_PPIASE_2"/>
    <property type="match status" value="2"/>
</dbReference>
<comment type="caution">
    <text evidence="4">The sequence shown here is derived from an EMBL/GenBank/DDBJ whole genome shotgun (WGS) entry which is preliminary data.</text>
</comment>
<keyword evidence="1" id="KW-0697">Rotamase</keyword>
<dbReference type="Pfam" id="PF00639">
    <property type="entry name" value="Rotamase"/>
    <property type="match status" value="1"/>
</dbReference>
<dbReference type="InterPro" id="IPR050245">
    <property type="entry name" value="PrsA_foldase"/>
</dbReference>
<evidence type="ECO:0000259" key="3">
    <source>
        <dbReference type="PROSITE" id="PS50198"/>
    </source>
</evidence>
<sequence length="688" mass="76591">MDSLPFHPTLPHSLGRWMSAVAVIILSALGTAGPSAAQNAAPDSIVAVIAGDTLTDTQFADWYSRSARAMNSDEPAVEPGNDDITESPDGPESPEDFLERYIDFRLKVRAARDAGLDTLASLQQEIASYRRQIARPTLMDEQIIGPIVREMYERRQEEIDVSHILIAVDENAAPEDTLRAYKKLASIVDSLEGGASFASMARAHSDDPSASRQNGPGAGGRLGYMTAGRLVKPFEDEMYATAVGERSNVFRTQYGYHVLNVHDRRERPAPIRIAHILIRSQSPEDSAAARTTADSLLTLLRTGDARFDSLAVQYSDDERSAQRGGELGVLQPGQNIPPSFRDAAFGLDEVGTVSDVVSTRFGFHLIKLLERRERPSLDEAYDRLKQQASRMSRVQMREKEVATRVLQRRGASFDTAAVAAAAYGSPQAVDSLAQPLVEFRENEETDTSAQIAVIGDSTYTLDDLSRYVASTPQIRRQSIREAAQGFMTEQALTIAAAELEERDPDFRRRMQEYRDGLLLFEYMQRFVWTPATQDTSSLRKMYREHTDRYRFPDRVRVLRLLAPADSLLPDPGDSPSDAFAGEMIDRAEASTLVEADTLYLTDDAPESQQSLLAAEDGAIVGPIESGGQRALLMRLGVDPARRMTFQEARSRVIRDYQDAYEQEVLSRLRKEYRVETFPSHLPQMDESR</sequence>
<dbReference type="PROSITE" id="PS01096">
    <property type="entry name" value="PPIC_PPIASE_1"/>
    <property type="match status" value="1"/>
</dbReference>
<evidence type="ECO:0000313" key="5">
    <source>
        <dbReference type="Proteomes" id="UP000220102"/>
    </source>
</evidence>
<accession>A0A2A8D2M2</accession>
<dbReference type="InterPro" id="IPR046357">
    <property type="entry name" value="PPIase_dom_sf"/>
</dbReference>